<dbReference type="Gene3D" id="2.60.40.3140">
    <property type="match status" value="1"/>
</dbReference>
<dbReference type="SUPFAM" id="SSF54001">
    <property type="entry name" value="Cysteine proteinases"/>
    <property type="match status" value="1"/>
</dbReference>
<dbReference type="RefSeq" id="WP_160727326.1">
    <property type="nucleotide sequence ID" value="NZ_WTYC01000002.1"/>
</dbReference>
<feature type="domain" description="DUF3857" evidence="5">
    <location>
        <begin position="67"/>
        <end position="214"/>
    </location>
</feature>
<keyword evidence="1" id="KW-0175">Coiled coil</keyword>
<keyword evidence="7" id="KW-1185">Reference proteome</keyword>
<protein>
    <submittedName>
        <fullName evidence="6">DUF3857 domain-containing protein</fullName>
    </submittedName>
</protein>
<dbReference type="Proteomes" id="UP000448199">
    <property type="component" value="Unassembled WGS sequence"/>
</dbReference>
<evidence type="ECO:0000259" key="5">
    <source>
        <dbReference type="Pfam" id="PF12969"/>
    </source>
</evidence>
<dbReference type="Pfam" id="PF01841">
    <property type="entry name" value="Transglut_core"/>
    <property type="match status" value="1"/>
</dbReference>
<evidence type="ECO:0000313" key="6">
    <source>
        <dbReference type="EMBL" id="MXO47777.1"/>
    </source>
</evidence>
<accession>A0A844XRA3</accession>
<dbReference type="InterPro" id="IPR002931">
    <property type="entry name" value="Transglutaminase-like"/>
</dbReference>
<feature type="signal peptide" evidence="3">
    <location>
        <begin position="1"/>
        <end position="23"/>
    </location>
</feature>
<comment type="caution">
    <text evidence="6">The sequence shown here is derived from an EMBL/GenBank/DDBJ whole genome shotgun (WGS) entry which is preliminary data.</text>
</comment>
<evidence type="ECO:0000313" key="7">
    <source>
        <dbReference type="Proteomes" id="UP000448199"/>
    </source>
</evidence>
<dbReference type="AlphaFoldDB" id="A0A844XRA3"/>
<evidence type="ECO:0000256" key="3">
    <source>
        <dbReference type="SAM" id="SignalP"/>
    </source>
</evidence>
<gene>
    <name evidence="6" type="ORF">GRI69_05870</name>
</gene>
<feature type="chain" id="PRO_5032834184" evidence="3">
    <location>
        <begin position="24"/>
        <end position="680"/>
    </location>
</feature>
<keyword evidence="3" id="KW-0732">Signal</keyword>
<proteinExistence type="predicted"/>
<evidence type="ECO:0000259" key="4">
    <source>
        <dbReference type="Pfam" id="PF01841"/>
    </source>
</evidence>
<feature type="region of interest" description="Disordered" evidence="2">
    <location>
        <begin position="535"/>
        <end position="556"/>
    </location>
</feature>
<dbReference type="InterPro" id="IPR038765">
    <property type="entry name" value="Papain-like_cys_pep_sf"/>
</dbReference>
<evidence type="ECO:0000256" key="2">
    <source>
        <dbReference type="SAM" id="MobiDB-lite"/>
    </source>
</evidence>
<dbReference type="InterPro" id="IPR024618">
    <property type="entry name" value="DUF3857"/>
</dbReference>
<sequence>MTLFRMRILMAGLLLSAPISAQAQDIEHGPVPDWVTEINPLPVPDDATGLLFIRKQQSAVHLVADGQETFQSQHFALLNPQALQAGNIAIEWNPAAGNPTVHRLLVHRGNERIDVLETTDFEILRREDQLEQAMLDGHLTAVLRVPDLRVGDELELAYSMPTHDVVLGDESFGILFLGDSAPQGRIALELSWEEGQEPAVSIPEGLKPFTTKTENGVSFLSDNIPNEIMPKGAPPRYAWHRILQYSDFNAWPNVSRRFADLFDQASRLSSASPIIDEARRISDQYEGQRERAQAALDLVQQQVRYIYVGLNGGNFEPTDADTTWQRRYGDCKGKTALLLALLKELDIEARAVLVQNQLSDDGLNERLPSPAAFDHVLVQAQIDGETHWLDGTLPVVAEMDAKPFLPYRWALPLTAEGADLQEIPRKPFELPQEMVLYELDARAGFDAPARQVITSVKRGFEGIIEYSRLSTLTPDQIEEVFRNQAGGEWDEIESVTYRFDRSTGASILTITGTGPLDWDNEGGGAYDLTLPGGGFNPPPRLGRPKDQDQTAPYYTEPNYSCHVTTVRLPEGTSLENWGYNSTFDTMMYGRVYYRMMEERDDLTIRMVRGSRVEIAEITPAHAERDNKRLGRFDNSMARITYDPDKIMNPWGKQAPVPAVYEFDWIGTDSHCLPEDLHSVD</sequence>
<dbReference type="Gene3D" id="3.10.620.30">
    <property type="match status" value="1"/>
</dbReference>
<organism evidence="6 7">
    <name type="scientific">Qipengyuania vulgaris</name>
    <dbReference type="NCBI Taxonomy" id="291985"/>
    <lineage>
        <taxon>Bacteria</taxon>
        <taxon>Pseudomonadati</taxon>
        <taxon>Pseudomonadota</taxon>
        <taxon>Alphaproteobacteria</taxon>
        <taxon>Sphingomonadales</taxon>
        <taxon>Erythrobacteraceae</taxon>
        <taxon>Qipengyuania</taxon>
    </lineage>
</organism>
<reference evidence="6 7" key="1">
    <citation type="submission" date="2019-12" db="EMBL/GenBank/DDBJ databases">
        <title>Genomic-based taxomic classification of the family Erythrobacteraceae.</title>
        <authorList>
            <person name="Xu L."/>
        </authorList>
    </citation>
    <scope>NUCLEOTIDE SEQUENCE [LARGE SCALE GENOMIC DNA]</scope>
    <source>
        <strain evidence="6 7">DSM 17792</strain>
    </source>
</reference>
<dbReference type="OrthoDB" id="98874at2"/>
<feature type="coiled-coil region" evidence="1">
    <location>
        <begin position="275"/>
        <end position="302"/>
    </location>
</feature>
<feature type="domain" description="Transglutaminase-like" evidence="4">
    <location>
        <begin position="279"/>
        <end position="361"/>
    </location>
</feature>
<dbReference type="Pfam" id="PF12969">
    <property type="entry name" value="DUF3857"/>
    <property type="match status" value="1"/>
</dbReference>
<dbReference type="EMBL" id="WTYC01000002">
    <property type="protein sequence ID" value="MXO47777.1"/>
    <property type="molecule type" value="Genomic_DNA"/>
</dbReference>
<evidence type="ECO:0000256" key="1">
    <source>
        <dbReference type="SAM" id="Coils"/>
    </source>
</evidence>
<name>A0A844XRA3_9SPHN</name>